<gene>
    <name evidence="5" type="ORF">SH580_05970</name>
</gene>
<reference evidence="5 6" key="1">
    <citation type="submission" date="2023-11" db="EMBL/GenBank/DDBJ databases">
        <title>Coraliomargarita sp. nov., isolated from marine algae.</title>
        <authorList>
            <person name="Lee J.K."/>
            <person name="Baek J.H."/>
            <person name="Kim J.M."/>
            <person name="Choi D.G."/>
            <person name="Jeon C.O."/>
        </authorList>
    </citation>
    <scope>NUCLEOTIDE SEQUENCE [LARGE SCALE GENOMIC DNA]</scope>
    <source>
        <strain evidence="5 6">J2-16</strain>
    </source>
</reference>
<dbReference type="PANTHER" id="PTHR30146">
    <property type="entry name" value="LACI-RELATED TRANSCRIPTIONAL REPRESSOR"/>
    <property type="match status" value="1"/>
</dbReference>
<evidence type="ECO:0000313" key="5">
    <source>
        <dbReference type="EMBL" id="WPJ97253.1"/>
    </source>
</evidence>
<keyword evidence="2 5" id="KW-0238">DNA-binding</keyword>
<dbReference type="InterPro" id="IPR010982">
    <property type="entry name" value="Lambda_DNA-bd_dom_sf"/>
</dbReference>
<dbReference type="SUPFAM" id="SSF53822">
    <property type="entry name" value="Periplasmic binding protein-like I"/>
    <property type="match status" value="1"/>
</dbReference>
<dbReference type="PRINTS" id="PR00036">
    <property type="entry name" value="HTHLACI"/>
</dbReference>
<evidence type="ECO:0000313" key="6">
    <source>
        <dbReference type="Proteomes" id="UP001324993"/>
    </source>
</evidence>
<evidence type="ECO:0000256" key="2">
    <source>
        <dbReference type="ARBA" id="ARBA00023125"/>
    </source>
</evidence>
<dbReference type="InterPro" id="IPR028082">
    <property type="entry name" value="Peripla_BP_I"/>
</dbReference>
<dbReference type="Gene3D" id="3.40.50.2300">
    <property type="match status" value="2"/>
</dbReference>
<organism evidence="5 6">
    <name type="scientific">Coraliomargarita algicola</name>
    <dbReference type="NCBI Taxonomy" id="3092156"/>
    <lineage>
        <taxon>Bacteria</taxon>
        <taxon>Pseudomonadati</taxon>
        <taxon>Verrucomicrobiota</taxon>
        <taxon>Opitutia</taxon>
        <taxon>Puniceicoccales</taxon>
        <taxon>Coraliomargaritaceae</taxon>
        <taxon>Coraliomargarita</taxon>
    </lineage>
</organism>
<feature type="domain" description="HTH lacI-type" evidence="4">
    <location>
        <begin position="9"/>
        <end position="63"/>
    </location>
</feature>
<proteinExistence type="predicted"/>
<dbReference type="GO" id="GO:0003677">
    <property type="term" value="F:DNA binding"/>
    <property type="evidence" value="ECO:0007669"/>
    <property type="project" value="UniProtKB-KW"/>
</dbReference>
<accession>A0ABZ0RQ64</accession>
<dbReference type="Proteomes" id="UP001324993">
    <property type="component" value="Chromosome"/>
</dbReference>
<dbReference type="PANTHER" id="PTHR30146:SF109">
    <property type="entry name" value="HTH-TYPE TRANSCRIPTIONAL REGULATOR GALS"/>
    <property type="match status" value="1"/>
</dbReference>
<sequence>MQNTPNKRPTIYDVAKLAGVSHATVSRVVRGADIVKPTTIEIVKAAIEKLGYRPDPALSALAAYRSNMQPHQGHGETLAFIDCDGSEYSEIVYAGSLKEASSLGYQVEKYELSEQTREQHQLARQLYHRGVRGLIFGPSNQERELSGWNWDEHAALTLGTLMHSPRLHAVAADYFFGAYSACHLLRGRGCQRIGLAIDPSLEARTSHRWLGGYCAAMDGLNQNIYRKPWPPAKHFRTWCRRKKIDGIVTIHGELREYWEENFGNFLMISSLDNQVNKEGQHYVLEPSGLGEEAIRMIHHLLLKREYGLPTKPRIVMIPGTWTGINEIPNSN</sequence>
<dbReference type="Pfam" id="PF00356">
    <property type="entry name" value="LacI"/>
    <property type="match status" value="1"/>
</dbReference>
<dbReference type="PROSITE" id="PS00356">
    <property type="entry name" value="HTH_LACI_1"/>
    <property type="match status" value="1"/>
</dbReference>
<evidence type="ECO:0000259" key="4">
    <source>
        <dbReference type="PROSITE" id="PS50932"/>
    </source>
</evidence>
<protein>
    <submittedName>
        <fullName evidence="5">LacI family DNA-binding transcriptional regulator</fullName>
    </submittedName>
</protein>
<keyword evidence="6" id="KW-1185">Reference proteome</keyword>
<name>A0ABZ0RQ64_9BACT</name>
<evidence type="ECO:0000256" key="3">
    <source>
        <dbReference type="ARBA" id="ARBA00023163"/>
    </source>
</evidence>
<evidence type="ECO:0000256" key="1">
    <source>
        <dbReference type="ARBA" id="ARBA00023015"/>
    </source>
</evidence>
<keyword evidence="1" id="KW-0805">Transcription regulation</keyword>
<dbReference type="EMBL" id="CP138858">
    <property type="protein sequence ID" value="WPJ97253.1"/>
    <property type="molecule type" value="Genomic_DNA"/>
</dbReference>
<dbReference type="InterPro" id="IPR000843">
    <property type="entry name" value="HTH_LacI"/>
</dbReference>
<dbReference type="CDD" id="cd01392">
    <property type="entry name" value="HTH_LacI"/>
    <property type="match status" value="1"/>
</dbReference>
<dbReference type="SUPFAM" id="SSF47413">
    <property type="entry name" value="lambda repressor-like DNA-binding domains"/>
    <property type="match status" value="1"/>
</dbReference>
<dbReference type="PROSITE" id="PS50932">
    <property type="entry name" value="HTH_LACI_2"/>
    <property type="match status" value="1"/>
</dbReference>
<dbReference type="RefSeq" id="WP_319834098.1">
    <property type="nucleotide sequence ID" value="NZ_CP138858.1"/>
</dbReference>
<dbReference type="SMART" id="SM00354">
    <property type="entry name" value="HTH_LACI"/>
    <property type="match status" value="1"/>
</dbReference>
<dbReference type="Gene3D" id="1.10.260.40">
    <property type="entry name" value="lambda repressor-like DNA-binding domains"/>
    <property type="match status" value="1"/>
</dbReference>
<keyword evidence="3" id="KW-0804">Transcription</keyword>